<name>A0A173ZHJ2_9FIRM</name>
<dbReference type="Proteomes" id="UP000095546">
    <property type="component" value="Unassembled WGS sequence"/>
</dbReference>
<comment type="similarity">
    <text evidence="3">Belongs to the AAA ATPase family. Highly divergent.</text>
</comment>
<dbReference type="Gene3D" id="3.40.50.300">
    <property type="entry name" value="P-loop containing nucleotide triphosphate hydrolases"/>
    <property type="match status" value="1"/>
</dbReference>
<keyword evidence="6" id="KW-0645">Protease</keyword>
<dbReference type="SUPFAM" id="SSF52540">
    <property type="entry name" value="P-loop containing nucleoside triphosphate hydrolases"/>
    <property type="match status" value="1"/>
</dbReference>
<proteinExistence type="inferred from homology"/>
<dbReference type="OrthoDB" id="9806903at2"/>
<keyword evidence="2" id="KW-0067">ATP-binding</keyword>
<keyword evidence="6" id="KW-0482">Metalloprotease</keyword>
<keyword evidence="6" id="KW-0378">Hydrolase</keyword>
<evidence type="ECO:0000256" key="1">
    <source>
        <dbReference type="ARBA" id="ARBA00022741"/>
    </source>
</evidence>
<dbReference type="AlphaFoldDB" id="A0A173ZHJ2"/>
<dbReference type="SMART" id="SM00382">
    <property type="entry name" value="AAA"/>
    <property type="match status" value="1"/>
</dbReference>
<dbReference type="PANTHER" id="PTHR42960">
    <property type="entry name" value="YCF46 PROTEIN"/>
    <property type="match status" value="1"/>
</dbReference>
<organism evidence="6 7">
    <name type="scientific">Mitsuokella jalaludinii</name>
    <dbReference type="NCBI Taxonomy" id="187979"/>
    <lineage>
        <taxon>Bacteria</taxon>
        <taxon>Bacillati</taxon>
        <taxon>Bacillota</taxon>
        <taxon>Negativicutes</taxon>
        <taxon>Selenomonadales</taxon>
        <taxon>Selenomonadaceae</taxon>
        <taxon>Mitsuokella</taxon>
    </lineage>
</organism>
<feature type="domain" description="AAA+ ATPase" evidence="5">
    <location>
        <begin position="267"/>
        <end position="403"/>
    </location>
</feature>
<keyword evidence="7" id="KW-1185">Reference proteome</keyword>
<evidence type="ECO:0000256" key="3">
    <source>
        <dbReference type="ARBA" id="ARBA00038088"/>
    </source>
</evidence>
<dbReference type="Pfam" id="PF00004">
    <property type="entry name" value="AAA"/>
    <property type="match status" value="1"/>
</dbReference>
<gene>
    <name evidence="6" type="primary">ftsH3</name>
    <name evidence="6" type="ORF">ERS852385_01295</name>
</gene>
<dbReference type="GO" id="GO:0016887">
    <property type="term" value="F:ATP hydrolysis activity"/>
    <property type="evidence" value="ECO:0007669"/>
    <property type="project" value="InterPro"/>
</dbReference>
<dbReference type="InterPro" id="IPR003959">
    <property type="entry name" value="ATPase_AAA_core"/>
</dbReference>
<evidence type="ECO:0000256" key="4">
    <source>
        <dbReference type="ARBA" id="ARBA00040480"/>
    </source>
</evidence>
<dbReference type="Gene3D" id="1.10.8.60">
    <property type="match status" value="1"/>
</dbReference>
<dbReference type="RefSeq" id="WP_055161607.1">
    <property type="nucleotide sequence ID" value="NZ_CABIWZ010000007.1"/>
</dbReference>
<dbReference type="EMBL" id="CYYU01000007">
    <property type="protein sequence ID" value="CUN75872.1"/>
    <property type="molecule type" value="Genomic_DNA"/>
</dbReference>
<dbReference type="InterPro" id="IPR041569">
    <property type="entry name" value="AAA_lid_3"/>
</dbReference>
<dbReference type="InterPro" id="IPR052381">
    <property type="entry name" value="AAA_domain_protein"/>
</dbReference>
<dbReference type="GO" id="GO:0008237">
    <property type="term" value="F:metallopeptidase activity"/>
    <property type="evidence" value="ECO:0007669"/>
    <property type="project" value="UniProtKB-KW"/>
</dbReference>
<protein>
    <recommendedName>
        <fullName evidence="4">Uncharacterized AAA domain-containing protein ycf46</fullName>
    </recommendedName>
</protein>
<evidence type="ECO:0000256" key="2">
    <source>
        <dbReference type="ARBA" id="ARBA00022840"/>
    </source>
</evidence>
<dbReference type="InterPro" id="IPR003593">
    <property type="entry name" value="AAA+_ATPase"/>
</dbReference>
<dbReference type="PANTHER" id="PTHR42960:SF1">
    <property type="entry name" value="YCF46 PROTEIN"/>
    <property type="match status" value="1"/>
</dbReference>
<reference evidence="6 7" key="1">
    <citation type="submission" date="2015-09" db="EMBL/GenBank/DDBJ databases">
        <authorList>
            <consortium name="Pathogen Informatics"/>
        </authorList>
    </citation>
    <scope>NUCLEOTIDE SEQUENCE [LARGE SCALE GENOMIC DNA]</scope>
    <source>
        <strain evidence="6 7">2789STDY5608828</strain>
    </source>
</reference>
<evidence type="ECO:0000259" key="5">
    <source>
        <dbReference type="SMART" id="SM00382"/>
    </source>
</evidence>
<evidence type="ECO:0000313" key="6">
    <source>
        <dbReference type="EMBL" id="CUN75872.1"/>
    </source>
</evidence>
<dbReference type="STRING" id="187979.ERS852385_01295"/>
<dbReference type="GO" id="GO:0006508">
    <property type="term" value="P:proteolysis"/>
    <property type="evidence" value="ECO:0007669"/>
    <property type="project" value="UniProtKB-KW"/>
</dbReference>
<dbReference type="GO" id="GO:0005524">
    <property type="term" value="F:ATP binding"/>
    <property type="evidence" value="ECO:0007669"/>
    <property type="project" value="UniProtKB-KW"/>
</dbReference>
<dbReference type="Pfam" id="PF17862">
    <property type="entry name" value="AAA_lid_3"/>
    <property type="match status" value="1"/>
</dbReference>
<dbReference type="InterPro" id="IPR027417">
    <property type="entry name" value="P-loop_NTPase"/>
</dbReference>
<sequence length="502" mass="56835">METLIERIKQYMDAGFPILYLKTFNTEKCRQIIDQVADRRILTWNVEGLFDSKEGIVSEVTGRDLELQLENWLHDFAVLNQKILVLENPDFYFSKDYPNHRIFALKLKKLAEKILRGELDCTIIILSSQLPIPIELEHYITLLTMDALSTDEIESIITEFCQEQAVPSPLPKVLRTLAEAFRGLPEYEIQSILALALSNDGDIDLSDLHLIAEQKAQMIQKSGILEMVSVKESIDDIGGLENLKKWLKQKAKIVKNFDEAKQYGVDLPKGVLIAGLPGCGKSLNAKVAATLFGVPLIRMDMGRLMGKYVGESEQNMRRAIALAEAISPCILWIDEIEKAFAGIGNGGGSGEVTTRLFGYFLTWLQEKQNLTFVVATANQINRMPAELLRKGRFDEIFYVDLPNEEERRKIFEIHVKKRRPQDLNNIDFSQLARRSNGYSGADIEGVVKMAIEEGFVQDKPHISTEGILTVLNDTPSLKTTMSKAIDELTKFYKENKFRNASR</sequence>
<keyword evidence="1" id="KW-0547">Nucleotide-binding</keyword>
<evidence type="ECO:0000313" key="7">
    <source>
        <dbReference type="Proteomes" id="UP000095546"/>
    </source>
</evidence>
<accession>A0A173ZHJ2</accession>